<evidence type="ECO:0000313" key="1">
    <source>
        <dbReference type="EMBL" id="GAB98091.1"/>
    </source>
</evidence>
<dbReference type="RefSeq" id="WP_006594623.1">
    <property type="nucleotide sequence ID" value="NZ_BAHD01000100.1"/>
</dbReference>
<dbReference type="SUPFAM" id="SSF55961">
    <property type="entry name" value="Bet v1-like"/>
    <property type="match status" value="1"/>
</dbReference>
<comment type="caution">
    <text evidence="1">The sequence shown here is derived from an EMBL/GenBank/DDBJ whole genome shotgun (WGS) entry which is preliminary data.</text>
</comment>
<dbReference type="EMBL" id="BAHD01000100">
    <property type="protein sequence ID" value="GAB98091.1"/>
    <property type="molecule type" value="Genomic_DNA"/>
</dbReference>
<name>K6WW73_9MICO</name>
<proteinExistence type="predicted"/>
<dbReference type="Gene3D" id="3.30.530.20">
    <property type="match status" value="1"/>
</dbReference>
<keyword evidence="2" id="KW-1185">Reference proteome</keyword>
<dbReference type="Proteomes" id="UP000008366">
    <property type="component" value="Unassembled WGS sequence"/>
</dbReference>
<dbReference type="STRING" id="1184609.KILIM_100_00010"/>
<sequence>MAVTLIRIVGARPPAVWAAVCDFAAHAHAMPRTTIWCDAGAPGVDWRFVARRRVGPLRVDDTMRITYWSPLGEGDEPESGHFELVREGPQLAGWAQIAVEPGPTRSSTRLTWREEVTSARLPLLTRPRVLRRAADVATARFFDHAIDHFSAAARSIEAGR</sequence>
<organism evidence="1 2">
    <name type="scientific">Kineosphaera limosa NBRC 100340</name>
    <dbReference type="NCBI Taxonomy" id="1184609"/>
    <lineage>
        <taxon>Bacteria</taxon>
        <taxon>Bacillati</taxon>
        <taxon>Actinomycetota</taxon>
        <taxon>Actinomycetes</taxon>
        <taxon>Micrococcales</taxon>
        <taxon>Dermatophilaceae</taxon>
        <taxon>Kineosphaera</taxon>
    </lineage>
</organism>
<dbReference type="InterPro" id="IPR023393">
    <property type="entry name" value="START-like_dom_sf"/>
</dbReference>
<gene>
    <name evidence="1" type="ORF">KILIM_100_00010</name>
</gene>
<reference evidence="1 2" key="1">
    <citation type="submission" date="2012-08" db="EMBL/GenBank/DDBJ databases">
        <title>Whole genome shotgun sequence of Kineosphaera limosa NBRC 100340.</title>
        <authorList>
            <person name="Yoshida I."/>
            <person name="Isaki S."/>
            <person name="Hosoyama A."/>
            <person name="Tsuchikane K."/>
            <person name="Katsumata H."/>
            <person name="Ando Y."/>
            <person name="Ohji S."/>
            <person name="Hamada M."/>
            <person name="Tamura T."/>
            <person name="Yamazoe A."/>
            <person name="Yamazaki S."/>
            <person name="Fujita N."/>
        </authorList>
    </citation>
    <scope>NUCLEOTIDE SEQUENCE [LARGE SCALE GENOMIC DNA]</scope>
    <source>
        <strain evidence="1 2">NBRC 100340</strain>
    </source>
</reference>
<dbReference type="OrthoDB" id="4823586at2"/>
<accession>K6WW73</accession>
<evidence type="ECO:0008006" key="3">
    <source>
        <dbReference type="Google" id="ProtNLM"/>
    </source>
</evidence>
<dbReference type="AlphaFoldDB" id="K6WW73"/>
<protein>
    <recommendedName>
        <fullName evidence="3">Coenzyme Q-binding protein COQ10 START domain-containing protein</fullName>
    </recommendedName>
</protein>
<dbReference type="eggNOG" id="COG3427">
    <property type="taxonomic scope" value="Bacteria"/>
</dbReference>
<evidence type="ECO:0000313" key="2">
    <source>
        <dbReference type="Proteomes" id="UP000008366"/>
    </source>
</evidence>